<dbReference type="SUPFAM" id="SSF46785">
    <property type="entry name" value="Winged helix' DNA-binding domain"/>
    <property type="match status" value="1"/>
</dbReference>
<dbReference type="SMART" id="SM00345">
    <property type="entry name" value="HTH_GNTR"/>
    <property type="match status" value="1"/>
</dbReference>
<keyword evidence="2" id="KW-0238">DNA-binding</keyword>
<dbReference type="SMART" id="SM00895">
    <property type="entry name" value="FCD"/>
    <property type="match status" value="1"/>
</dbReference>
<evidence type="ECO:0000259" key="5">
    <source>
        <dbReference type="PROSITE" id="PS50949"/>
    </source>
</evidence>
<proteinExistence type="predicted"/>
<sequence length="261" mass="27858">MADSRTLQRVERHVGHDEIVAILGSEILSGTRPAGSRLPTVSELFERFGASRVLMREVTKTLVAKGMVTAKARVGTRVLPPEHWNWFDADVLAWRVDVGLDSGFVEHLSQMRRAVEPASAALASRMRTPNHVAAMRAALAAMALAGANRHAFAKADLEFHVAVAVASGNPLFRSFASVIEVALGAYFSFSTPNQPEDMAAIVAAHAAVADAIEQRDADGAAMAMLAVVNEGPDRIAKPAGDGLPRGLAAERTEFRNVEQTG</sequence>
<reference evidence="6 7" key="1">
    <citation type="submission" date="2017-11" db="EMBL/GenBank/DDBJ databases">
        <title>Complete genome sequence of Sphingomonas sp. Strain Cra20, a psychrotolerant potential plant growth promoting rhizobacteria.</title>
        <authorList>
            <person name="Luo Y."/>
        </authorList>
    </citation>
    <scope>NUCLEOTIDE SEQUENCE [LARGE SCALE GENOMIC DNA]</scope>
    <source>
        <strain evidence="6 7">Cra20</strain>
    </source>
</reference>
<evidence type="ECO:0000256" key="3">
    <source>
        <dbReference type="ARBA" id="ARBA00023163"/>
    </source>
</evidence>
<accession>A0A2K8MAW1</accession>
<feature type="domain" description="HTH gntR-type" evidence="5">
    <location>
        <begin position="13"/>
        <end position="81"/>
    </location>
</feature>
<evidence type="ECO:0000313" key="7">
    <source>
        <dbReference type="Proteomes" id="UP000229081"/>
    </source>
</evidence>
<keyword evidence="7" id="KW-1185">Reference proteome</keyword>
<dbReference type="Gene3D" id="1.10.10.10">
    <property type="entry name" value="Winged helix-like DNA-binding domain superfamily/Winged helix DNA-binding domain"/>
    <property type="match status" value="1"/>
</dbReference>
<keyword evidence="1" id="KW-0805">Transcription regulation</keyword>
<dbReference type="Pfam" id="PF00392">
    <property type="entry name" value="GntR"/>
    <property type="match status" value="1"/>
</dbReference>
<protein>
    <submittedName>
        <fullName evidence="6">FadR family transcriptional regulator</fullName>
    </submittedName>
</protein>
<gene>
    <name evidence="6" type="ORF">CVN68_02705</name>
</gene>
<dbReference type="InterPro" id="IPR011711">
    <property type="entry name" value="GntR_C"/>
</dbReference>
<evidence type="ECO:0000313" key="6">
    <source>
        <dbReference type="EMBL" id="ATY31028.1"/>
    </source>
</evidence>
<dbReference type="KEGG" id="sphc:CVN68_02705"/>
<evidence type="ECO:0000256" key="2">
    <source>
        <dbReference type="ARBA" id="ARBA00023125"/>
    </source>
</evidence>
<dbReference type="InterPro" id="IPR036390">
    <property type="entry name" value="WH_DNA-bd_sf"/>
</dbReference>
<dbReference type="RefSeq" id="WP_100280839.1">
    <property type="nucleotide sequence ID" value="NZ_CP024923.1"/>
</dbReference>
<dbReference type="GO" id="GO:0003677">
    <property type="term" value="F:DNA binding"/>
    <property type="evidence" value="ECO:0007669"/>
    <property type="project" value="UniProtKB-KW"/>
</dbReference>
<feature type="region of interest" description="Disordered" evidence="4">
    <location>
        <begin position="237"/>
        <end position="261"/>
    </location>
</feature>
<keyword evidence="3" id="KW-0804">Transcription</keyword>
<dbReference type="Gene3D" id="1.20.120.530">
    <property type="entry name" value="GntR ligand-binding domain-like"/>
    <property type="match status" value="1"/>
</dbReference>
<dbReference type="PROSITE" id="PS50949">
    <property type="entry name" value="HTH_GNTR"/>
    <property type="match status" value="1"/>
</dbReference>
<dbReference type="SUPFAM" id="SSF48008">
    <property type="entry name" value="GntR ligand-binding domain-like"/>
    <property type="match status" value="1"/>
</dbReference>
<dbReference type="InterPro" id="IPR008920">
    <property type="entry name" value="TF_FadR/GntR_C"/>
</dbReference>
<organism evidence="6 7">
    <name type="scientific">Sphingomonas psychrotolerans</name>
    <dbReference type="NCBI Taxonomy" id="1327635"/>
    <lineage>
        <taxon>Bacteria</taxon>
        <taxon>Pseudomonadati</taxon>
        <taxon>Pseudomonadota</taxon>
        <taxon>Alphaproteobacteria</taxon>
        <taxon>Sphingomonadales</taxon>
        <taxon>Sphingomonadaceae</taxon>
        <taxon>Sphingomonas</taxon>
    </lineage>
</organism>
<dbReference type="Proteomes" id="UP000229081">
    <property type="component" value="Chromosome"/>
</dbReference>
<evidence type="ECO:0000256" key="4">
    <source>
        <dbReference type="SAM" id="MobiDB-lite"/>
    </source>
</evidence>
<evidence type="ECO:0000256" key="1">
    <source>
        <dbReference type="ARBA" id="ARBA00023015"/>
    </source>
</evidence>
<dbReference type="PANTHER" id="PTHR43537">
    <property type="entry name" value="TRANSCRIPTIONAL REGULATOR, GNTR FAMILY"/>
    <property type="match status" value="1"/>
</dbReference>
<dbReference type="EMBL" id="CP024923">
    <property type="protein sequence ID" value="ATY31028.1"/>
    <property type="molecule type" value="Genomic_DNA"/>
</dbReference>
<dbReference type="GO" id="GO:0003700">
    <property type="term" value="F:DNA-binding transcription factor activity"/>
    <property type="evidence" value="ECO:0007669"/>
    <property type="project" value="InterPro"/>
</dbReference>
<dbReference type="CDD" id="cd07377">
    <property type="entry name" value="WHTH_GntR"/>
    <property type="match status" value="1"/>
</dbReference>
<name>A0A2K8MAW1_9SPHN</name>
<dbReference type="Pfam" id="PF07729">
    <property type="entry name" value="FCD"/>
    <property type="match status" value="1"/>
</dbReference>
<dbReference type="AlphaFoldDB" id="A0A2K8MAW1"/>
<dbReference type="InterPro" id="IPR036388">
    <property type="entry name" value="WH-like_DNA-bd_sf"/>
</dbReference>
<dbReference type="InterPro" id="IPR000524">
    <property type="entry name" value="Tscrpt_reg_HTH_GntR"/>
</dbReference>
<dbReference type="OrthoDB" id="9028214at2"/>
<dbReference type="PRINTS" id="PR00035">
    <property type="entry name" value="HTHGNTR"/>
</dbReference>
<feature type="compositionally biased region" description="Basic and acidic residues" evidence="4">
    <location>
        <begin position="248"/>
        <end position="261"/>
    </location>
</feature>
<dbReference type="PANTHER" id="PTHR43537:SF44">
    <property type="entry name" value="GNTR FAMILY REGULATORY PROTEIN"/>
    <property type="match status" value="1"/>
</dbReference>